<name>A0ABY6K7Q0_9ARAC</name>
<feature type="compositionally biased region" description="Basic and acidic residues" evidence="2">
    <location>
        <begin position="773"/>
        <end position="784"/>
    </location>
</feature>
<proteinExistence type="predicted"/>
<reference evidence="4 5" key="1">
    <citation type="submission" date="2022-01" db="EMBL/GenBank/DDBJ databases">
        <title>A chromosomal length assembly of Cordylochernes scorpioides.</title>
        <authorList>
            <person name="Zeh D."/>
            <person name="Zeh J."/>
        </authorList>
    </citation>
    <scope>NUCLEOTIDE SEQUENCE [LARGE SCALE GENOMIC DNA]</scope>
    <source>
        <strain evidence="4">IN4F17</strain>
        <tissue evidence="4">Whole Body</tissue>
    </source>
</reference>
<keyword evidence="5" id="KW-1185">Reference proteome</keyword>
<keyword evidence="1" id="KW-0862">Zinc</keyword>
<dbReference type="EMBL" id="CP092864">
    <property type="protein sequence ID" value="UYV63722.1"/>
    <property type="molecule type" value="Genomic_DNA"/>
</dbReference>
<evidence type="ECO:0000259" key="3">
    <source>
        <dbReference type="PROSITE" id="PS50158"/>
    </source>
</evidence>
<accession>A0ABY6K7Q0</accession>
<dbReference type="InterPro" id="IPR008042">
    <property type="entry name" value="Retrotrans_Pao"/>
</dbReference>
<dbReference type="Gene3D" id="3.30.420.10">
    <property type="entry name" value="Ribonuclease H-like superfamily/Ribonuclease H"/>
    <property type="match status" value="1"/>
</dbReference>
<dbReference type="PANTHER" id="PTHR46060">
    <property type="entry name" value="MARINER MOS1 TRANSPOSASE-LIKE PROTEIN"/>
    <property type="match status" value="1"/>
</dbReference>
<dbReference type="Pfam" id="PF01359">
    <property type="entry name" value="Transposase_1"/>
    <property type="match status" value="1"/>
</dbReference>
<dbReference type="InterPro" id="IPR052709">
    <property type="entry name" value="Transposase-MT_Hybrid"/>
</dbReference>
<evidence type="ECO:0000256" key="1">
    <source>
        <dbReference type="PROSITE-ProRule" id="PRU00047"/>
    </source>
</evidence>
<gene>
    <name evidence="4" type="ORF">LAZ67_2005429</name>
</gene>
<evidence type="ECO:0000313" key="4">
    <source>
        <dbReference type="EMBL" id="UYV63722.1"/>
    </source>
</evidence>
<feature type="region of interest" description="Disordered" evidence="2">
    <location>
        <begin position="773"/>
        <end position="793"/>
    </location>
</feature>
<dbReference type="InterPro" id="IPR001888">
    <property type="entry name" value="Transposase_1"/>
</dbReference>
<sequence>MKRAIRSRAVQRTTISKMIKRVEAELDEETPSEKFIRTNYKIMEEYMVKIQEEDKLIWDLMIDDEDNTSRELEEEQDTVIQYKQKWLNLEIKIGEFLNPPTQNTEVFQGNGYQKGSLNETRACRLPELELKNIDGTRLEWLGWWAQFSTIHEDSKLSNVDKFQYLVQSMKENTRASRLVKSYPITADNYPKVIAALKDRFGDRVILPEVYVRQLLGLVVNNARRKSIKIEDLYDRLESYLRSLESLGITTEQNAAFLYPLVESSLPEELITVWQRSALSGYNDEGEDTPQSVDGRLGLLLKFLRREVKGEERLAYVRAGFGESSNSKSTRPNTTRLHVAEVNKPRERNLMACLFCSGDHWLRNCQKWLAMSVQKRREVLMRHRACFKCFRVGHHGRQCWIYVECNICKKSHNTLLHLGEHLVSNQGPSSSKENIHTKTESNAEKPDVSFAGMHVRTAVPTALLATALVRLVNHLNEEKVVRALLDQGSQSSFIHRDVLQGLSIPVSKVDAQIYGINATKGEKVKDLCPFCHQASRKSRLGVAIAGFGDDLRDGMALRDELIELLRCGGFTLKKWSSNDLTILGNIAKEHCAQNITFEQSKSLEKTSVTTKGEMLSFIAKLCDPLGWLAPVLVTGKIMVQRLWITGLHWDDPMYWMLRAKDQAEDEVPSYLTDKTCHHPQENILSMTTPNEVKEVIKNLGNHKAPGHDNITPQMTKNLSIKWIVFLAGIFNAALHLCYFPKTLKYAIIITIPKKSPVKSPEDLRPISLLSTIDGREDMNDEERAGRPSTSTTDEKINEVEKMILTNRRITVREVAEDLNISIGSCHSIFINDLGMRRVAANFVPKSLNCDQKQHRMNIANEMLDSVCDDPNLLQRVITGDEAWVYGYDEETKAQSSQWKLPHEPRPKKARQVRSNVKFLLTVFFDCRGVVHHEFLPQGRTVNKEYYLQVMRNLRKAIRQKRPDLWKNKNWLLHHDNAPAHTSLLVRDFLAKNNTLMMLQPPYTPDMAPCDYFLFPKLKRPMKGRRYATLDEIKMASEEELKKIF</sequence>
<keyword evidence="1" id="KW-0479">Metal-binding</keyword>
<dbReference type="Proteomes" id="UP001235939">
    <property type="component" value="Chromosome 02"/>
</dbReference>
<feature type="domain" description="CCHC-type" evidence="3">
    <location>
        <begin position="385"/>
        <end position="398"/>
    </location>
</feature>
<keyword evidence="1" id="KW-0863">Zinc-finger</keyword>
<organism evidence="4 5">
    <name type="scientific">Cordylochernes scorpioides</name>
    <dbReference type="NCBI Taxonomy" id="51811"/>
    <lineage>
        <taxon>Eukaryota</taxon>
        <taxon>Metazoa</taxon>
        <taxon>Ecdysozoa</taxon>
        <taxon>Arthropoda</taxon>
        <taxon>Chelicerata</taxon>
        <taxon>Arachnida</taxon>
        <taxon>Pseudoscorpiones</taxon>
        <taxon>Cheliferoidea</taxon>
        <taxon>Chernetidae</taxon>
        <taxon>Cordylochernes</taxon>
    </lineage>
</organism>
<dbReference type="PROSITE" id="PS50158">
    <property type="entry name" value="ZF_CCHC"/>
    <property type="match status" value="1"/>
</dbReference>
<dbReference type="Pfam" id="PF05380">
    <property type="entry name" value="Peptidase_A17"/>
    <property type="match status" value="1"/>
</dbReference>
<dbReference type="InterPro" id="IPR001878">
    <property type="entry name" value="Znf_CCHC"/>
</dbReference>
<evidence type="ECO:0000256" key="2">
    <source>
        <dbReference type="SAM" id="MobiDB-lite"/>
    </source>
</evidence>
<dbReference type="Pfam" id="PF03564">
    <property type="entry name" value="DUF1759"/>
    <property type="match status" value="1"/>
</dbReference>
<dbReference type="PANTHER" id="PTHR46060:SF1">
    <property type="entry name" value="MARINER MOS1 TRANSPOSASE-LIKE PROTEIN"/>
    <property type="match status" value="1"/>
</dbReference>
<evidence type="ECO:0000313" key="5">
    <source>
        <dbReference type="Proteomes" id="UP001235939"/>
    </source>
</evidence>
<dbReference type="InterPro" id="IPR005312">
    <property type="entry name" value="DUF1759"/>
</dbReference>
<protein>
    <recommendedName>
        <fullName evidence="3">CCHC-type domain-containing protein</fullName>
    </recommendedName>
</protein>
<dbReference type="InterPro" id="IPR036397">
    <property type="entry name" value="RNaseH_sf"/>
</dbReference>